<dbReference type="Proteomes" id="UP000470404">
    <property type="component" value="Unassembled WGS sequence"/>
</dbReference>
<evidence type="ECO:0000256" key="1">
    <source>
        <dbReference type="SAM" id="MobiDB-lite"/>
    </source>
</evidence>
<evidence type="ECO:0000313" key="4">
    <source>
        <dbReference type="Proteomes" id="UP000199137"/>
    </source>
</evidence>
<accession>A0A1I5PV70</accession>
<dbReference type="RefSeq" id="WP_067578995.1">
    <property type="nucleotide sequence ID" value="NZ_FOWC01000005.1"/>
</dbReference>
<protein>
    <submittedName>
        <fullName evidence="3">Uncharacterized protein</fullName>
    </submittedName>
</protein>
<feature type="region of interest" description="Disordered" evidence="1">
    <location>
        <begin position="135"/>
        <end position="164"/>
    </location>
</feature>
<reference evidence="3 4" key="1">
    <citation type="submission" date="2016-10" db="EMBL/GenBank/DDBJ databases">
        <authorList>
            <person name="de Groot N.N."/>
        </authorList>
    </citation>
    <scope>NUCLEOTIDE SEQUENCE [LARGE SCALE GENOMIC DNA]</scope>
    <source>
        <strain evidence="3 4">DSM 44637</strain>
    </source>
</reference>
<organism evidence="3 4">
    <name type="scientific">Amycolatopsis rubida</name>
    <dbReference type="NCBI Taxonomy" id="112413"/>
    <lineage>
        <taxon>Bacteria</taxon>
        <taxon>Bacillati</taxon>
        <taxon>Actinomycetota</taxon>
        <taxon>Actinomycetes</taxon>
        <taxon>Pseudonocardiales</taxon>
        <taxon>Pseudonocardiaceae</taxon>
        <taxon>Amycolatopsis</taxon>
    </lineage>
</organism>
<feature type="region of interest" description="Disordered" evidence="1">
    <location>
        <begin position="1"/>
        <end position="43"/>
    </location>
</feature>
<proteinExistence type="predicted"/>
<dbReference type="OrthoDB" id="3696327at2"/>
<feature type="compositionally biased region" description="Basic and acidic residues" evidence="1">
    <location>
        <begin position="1"/>
        <end position="36"/>
    </location>
</feature>
<gene>
    <name evidence="2" type="ORF">G3I59_10885</name>
    <name evidence="3" type="ORF">SAMN05421854_10587</name>
</gene>
<evidence type="ECO:0000313" key="3">
    <source>
        <dbReference type="EMBL" id="SFP37817.1"/>
    </source>
</evidence>
<dbReference type="EMBL" id="JAAGNC010000064">
    <property type="protein sequence ID" value="NEC56080.1"/>
    <property type="molecule type" value="Genomic_DNA"/>
</dbReference>
<dbReference type="Proteomes" id="UP000199137">
    <property type="component" value="Unassembled WGS sequence"/>
</dbReference>
<evidence type="ECO:0000313" key="2">
    <source>
        <dbReference type="EMBL" id="NEC56080.1"/>
    </source>
</evidence>
<dbReference type="STRING" id="112413.SAMN05421854_10587"/>
<dbReference type="EMBL" id="FOWC01000005">
    <property type="protein sequence ID" value="SFP37817.1"/>
    <property type="molecule type" value="Genomic_DNA"/>
</dbReference>
<name>A0A1I5PV70_9PSEU</name>
<feature type="compositionally biased region" description="Basic and acidic residues" evidence="1">
    <location>
        <begin position="141"/>
        <end position="158"/>
    </location>
</feature>
<keyword evidence="5" id="KW-1185">Reference proteome</keyword>
<sequence length="164" mass="17355">MSSHRVTDWSDVRALHKKQAKETHRSGRPETSDSVRDPSGAGTAEIVADTGVIELDPAEIAAADAELEKRQQELTACLEQAKQLAHPLKDGTSPVAAHLRQAFGVRGSADGGAQAILQQYLDELSSLREAIRRAGAGHVQQESDAKDSLDALGRRADDGGGTPA</sequence>
<reference evidence="2 5" key="2">
    <citation type="submission" date="2020-01" db="EMBL/GenBank/DDBJ databases">
        <title>Insect and environment-associated Actinomycetes.</title>
        <authorList>
            <person name="Currrie C."/>
            <person name="Chevrette M."/>
            <person name="Carlson C."/>
            <person name="Stubbendieck R."/>
            <person name="Wendt-Pienkowski E."/>
        </authorList>
    </citation>
    <scope>NUCLEOTIDE SEQUENCE [LARGE SCALE GENOMIC DNA]</scope>
    <source>
        <strain evidence="2 5">SID8386</strain>
    </source>
</reference>
<evidence type="ECO:0000313" key="5">
    <source>
        <dbReference type="Proteomes" id="UP000470404"/>
    </source>
</evidence>
<dbReference type="AlphaFoldDB" id="A0A1I5PV70"/>